<dbReference type="Gene3D" id="1.10.555.10">
    <property type="entry name" value="Rho GTPase activation protein"/>
    <property type="match status" value="1"/>
</dbReference>
<dbReference type="InParanoid" id="A5E0M1"/>
<dbReference type="CDD" id="cd04399">
    <property type="entry name" value="RhoGAP_fRGD2"/>
    <property type="match status" value="1"/>
</dbReference>
<dbReference type="InterPro" id="IPR000591">
    <property type="entry name" value="DEP_dom"/>
</dbReference>
<dbReference type="InterPro" id="IPR036388">
    <property type="entry name" value="WH-like_DNA-bd_sf"/>
</dbReference>
<proteinExistence type="predicted"/>
<feature type="compositionally biased region" description="Basic and acidic residues" evidence="2">
    <location>
        <begin position="769"/>
        <end position="799"/>
    </location>
</feature>
<evidence type="ECO:0000313" key="7">
    <source>
        <dbReference type="Proteomes" id="UP000001996"/>
    </source>
</evidence>
<dbReference type="eggNOG" id="ENOG502QQWB">
    <property type="taxonomic scope" value="Eukaryota"/>
</dbReference>
<dbReference type="SUPFAM" id="SSF46785">
    <property type="entry name" value="Winged helix' DNA-binding domain"/>
    <property type="match status" value="1"/>
</dbReference>
<dbReference type="InterPro" id="IPR027267">
    <property type="entry name" value="AH/BAR_dom_sf"/>
</dbReference>
<dbReference type="GO" id="GO:0005886">
    <property type="term" value="C:plasma membrane"/>
    <property type="evidence" value="ECO:0007669"/>
    <property type="project" value="TreeGrafter"/>
</dbReference>
<feature type="compositionally biased region" description="Low complexity" evidence="2">
    <location>
        <begin position="856"/>
        <end position="868"/>
    </location>
</feature>
<dbReference type="SUPFAM" id="SSF103657">
    <property type="entry name" value="BAR/IMD domain-like"/>
    <property type="match status" value="1"/>
</dbReference>
<evidence type="ECO:0000259" key="5">
    <source>
        <dbReference type="PROSITE" id="PS51741"/>
    </source>
</evidence>
<dbReference type="HOGENOM" id="CLU_008201_1_0_1"/>
<dbReference type="AlphaFoldDB" id="A5E0M1"/>
<feature type="compositionally biased region" description="Polar residues" evidence="2">
    <location>
        <begin position="738"/>
        <end position="752"/>
    </location>
</feature>
<dbReference type="OMA" id="RKTWIYE"/>
<protein>
    <recommendedName>
        <fullName evidence="8">Rho-GAP domain-containing protein</fullName>
    </recommendedName>
</protein>
<dbReference type="Pfam" id="PF00610">
    <property type="entry name" value="DEP"/>
    <property type="match status" value="1"/>
</dbReference>
<dbReference type="InterPro" id="IPR008936">
    <property type="entry name" value="Rho_GTPase_activation_prot"/>
</dbReference>
<keyword evidence="1" id="KW-0175">Coiled coil</keyword>
<dbReference type="VEuPathDB" id="FungiDB:LELG_03158"/>
<dbReference type="SMART" id="SM00324">
    <property type="entry name" value="RhoGAP"/>
    <property type="match status" value="1"/>
</dbReference>
<dbReference type="Gene3D" id="1.20.1270.60">
    <property type="entry name" value="Arfaptin homology (AH) domain/BAR domain"/>
    <property type="match status" value="1"/>
</dbReference>
<feature type="compositionally biased region" description="Low complexity" evidence="2">
    <location>
        <begin position="697"/>
        <end position="737"/>
    </location>
</feature>
<dbReference type="Pfam" id="PF00611">
    <property type="entry name" value="FCH"/>
    <property type="match status" value="1"/>
</dbReference>
<dbReference type="Gene3D" id="1.10.10.10">
    <property type="entry name" value="Winged helix-like DNA-binding domain superfamily/Winged helix DNA-binding domain"/>
    <property type="match status" value="1"/>
</dbReference>
<dbReference type="Proteomes" id="UP000001996">
    <property type="component" value="Unassembled WGS sequence"/>
</dbReference>
<dbReference type="PROSITE" id="PS50186">
    <property type="entry name" value="DEP"/>
    <property type="match status" value="1"/>
</dbReference>
<evidence type="ECO:0000256" key="1">
    <source>
        <dbReference type="PROSITE-ProRule" id="PRU01077"/>
    </source>
</evidence>
<feature type="domain" description="Rho-GAP" evidence="4">
    <location>
        <begin position="474"/>
        <end position="687"/>
    </location>
</feature>
<evidence type="ECO:0000256" key="2">
    <source>
        <dbReference type="SAM" id="MobiDB-lite"/>
    </source>
</evidence>
<evidence type="ECO:0008006" key="8">
    <source>
        <dbReference type="Google" id="ProtNLM"/>
    </source>
</evidence>
<dbReference type="InterPro" id="IPR001060">
    <property type="entry name" value="FCH_dom"/>
</dbReference>
<dbReference type="Pfam" id="PF00620">
    <property type="entry name" value="RhoGAP"/>
    <property type="match status" value="1"/>
</dbReference>
<feature type="domain" description="F-BAR" evidence="5">
    <location>
        <begin position="1"/>
        <end position="440"/>
    </location>
</feature>
<feature type="compositionally biased region" description="Basic and acidic residues" evidence="2">
    <location>
        <begin position="824"/>
        <end position="840"/>
    </location>
</feature>
<feature type="region of interest" description="Disordered" evidence="2">
    <location>
        <begin position="692"/>
        <end position="890"/>
    </location>
</feature>
<dbReference type="FunCoup" id="A5E0M1">
    <property type="interactions" value="59"/>
</dbReference>
<dbReference type="InterPro" id="IPR036390">
    <property type="entry name" value="WH_DNA-bd_sf"/>
</dbReference>
<dbReference type="GO" id="GO:0005737">
    <property type="term" value="C:cytoplasm"/>
    <property type="evidence" value="ECO:0007669"/>
    <property type="project" value="TreeGrafter"/>
</dbReference>
<dbReference type="GO" id="GO:0000935">
    <property type="term" value="C:division septum"/>
    <property type="evidence" value="ECO:0007669"/>
    <property type="project" value="TreeGrafter"/>
</dbReference>
<reference evidence="6 7" key="1">
    <citation type="journal article" date="2009" name="Nature">
        <title>Evolution of pathogenicity and sexual reproduction in eight Candida genomes.</title>
        <authorList>
            <person name="Butler G."/>
            <person name="Rasmussen M.D."/>
            <person name="Lin M.F."/>
            <person name="Santos M.A."/>
            <person name="Sakthikumar S."/>
            <person name="Munro C.A."/>
            <person name="Rheinbay E."/>
            <person name="Grabherr M."/>
            <person name="Forche A."/>
            <person name="Reedy J.L."/>
            <person name="Agrafioti I."/>
            <person name="Arnaud M.B."/>
            <person name="Bates S."/>
            <person name="Brown A.J."/>
            <person name="Brunke S."/>
            <person name="Costanzo M.C."/>
            <person name="Fitzpatrick D.A."/>
            <person name="de Groot P.W."/>
            <person name="Harris D."/>
            <person name="Hoyer L.L."/>
            <person name="Hube B."/>
            <person name="Klis F.M."/>
            <person name="Kodira C."/>
            <person name="Lennard N."/>
            <person name="Logue M.E."/>
            <person name="Martin R."/>
            <person name="Neiman A.M."/>
            <person name="Nikolaou E."/>
            <person name="Quail M.A."/>
            <person name="Quinn J."/>
            <person name="Santos M.C."/>
            <person name="Schmitzberger F.F."/>
            <person name="Sherlock G."/>
            <person name="Shah P."/>
            <person name="Silverstein K.A."/>
            <person name="Skrzypek M.S."/>
            <person name="Soll D."/>
            <person name="Staggs R."/>
            <person name="Stansfield I."/>
            <person name="Stumpf M.P."/>
            <person name="Sudbery P.E."/>
            <person name="Srikantha T."/>
            <person name="Zeng Q."/>
            <person name="Berman J."/>
            <person name="Berriman M."/>
            <person name="Heitman J."/>
            <person name="Gow N.A."/>
            <person name="Lorenz M.C."/>
            <person name="Birren B.W."/>
            <person name="Kellis M."/>
            <person name="Cuomo C.A."/>
        </authorList>
    </citation>
    <scope>NUCLEOTIDE SEQUENCE [LARGE SCALE GENOMIC DNA]</scope>
    <source>
        <strain evidence="7">ATCC 11503 / BCRC 21390 / CBS 2605 / JCM 1781 / NBRC 1676 / NRRL YB-4239</strain>
    </source>
</reference>
<dbReference type="InterPro" id="IPR000198">
    <property type="entry name" value="RhoGAP_dom"/>
</dbReference>
<keyword evidence="7" id="KW-1185">Reference proteome</keyword>
<evidence type="ECO:0000259" key="3">
    <source>
        <dbReference type="PROSITE" id="PS50186"/>
    </source>
</evidence>
<dbReference type="GO" id="GO:0007264">
    <property type="term" value="P:small GTPase-mediated signal transduction"/>
    <property type="evidence" value="ECO:0007669"/>
    <property type="project" value="TreeGrafter"/>
</dbReference>
<dbReference type="PROSITE" id="PS50238">
    <property type="entry name" value="RHOGAP"/>
    <property type="match status" value="1"/>
</dbReference>
<gene>
    <name evidence="6" type="ORF">LELG_03158</name>
</gene>
<dbReference type="KEGG" id="lel:PVL30_002652"/>
<dbReference type="SMART" id="SM00049">
    <property type="entry name" value="DEP"/>
    <property type="match status" value="1"/>
</dbReference>
<dbReference type="PROSITE" id="PS51741">
    <property type="entry name" value="F_BAR"/>
    <property type="match status" value="1"/>
</dbReference>
<dbReference type="PANTHER" id="PTHR23065:SF17">
    <property type="entry name" value="RHO-GTPASE-ACTIVATING PROTEIN RGD2"/>
    <property type="match status" value="1"/>
</dbReference>
<feature type="domain" description="DEP" evidence="3">
    <location>
        <begin position="237"/>
        <end position="300"/>
    </location>
</feature>
<organism evidence="6 7">
    <name type="scientific">Lodderomyces elongisporus (strain ATCC 11503 / CBS 2605 / JCM 1781 / NBRC 1676 / NRRL YB-4239)</name>
    <name type="common">Yeast</name>
    <name type="synonym">Saccharomyces elongisporus</name>
    <dbReference type="NCBI Taxonomy" id="379508"/>
    <lineage>
        <taxon>Eukaryota</taxon>
        <taxon>Fungi</taxon>
        <taxon>Dikarya</taxon>
        <taxon>Ascomycota</taxon>
        <taxon>Saccharomycotina</taxon>
        <taxon>Pichiomycetes</taxon>
        <taxon>Debaryomycetaceae</taxon>
        <taxon>Candida/Lodderomyces clade</taxon>
        <taxon>Lodderomyces</taxon>
    </lineage>
</organism>
<dbReference type="GO" id="GO:0005096">
    <property type="term" value="F:GTPase activator activity"/>
    <property type="evidence" value="ECO:0007669"/>
    <property type="project" value="TreeGrafter"/>
</dbReference>
<dbReference type="SUPFAM" id="SSF48350">
    <property type="entry name" value="GTPase activation domain, GAP"/>
    <property type="match status" value="1"/>
</dbReference>
<dbReference type="SMART" id="SM00055">
    <property type="entry name" value="FCH"/>
    <property type="match status" value="1"/>
</dbReference>
<dbReference type="InterPro" id="IPR031160">
    <property type="entry name" value="F_BAR_dom"/>
</dbReference>
<accession>A5E0M1</accession>
<dbReference type="EMBL" id="CH981527">
    <property type="protein sequence ID" value="EDK44979.1"/>
    <property type="molecule type" value="Genomic_DNA"/>
</dbReference>
<dbReference type="OrthoDB" id="2155291at2759"/>
<dbReference type="STRING" id="379508.A5E0M1"/>
<name>A5E0M1_LODEL</name>
<sequence length="890" mass="101489">MSFADSFWTPDYIQGFQTLFTQLNEGVQENEDHIKLFSKRMELEQLYGSSLQALASDTNLKPTSKRYFNDDYVSTIKNSYGELKENFAKQGQYHLNVAETIDVTVLQPFEKWSGEHEERVAYSVSTVNDEYKKLKAQQFQVEKIQKKYFNKCRMVEEFKSQYLEQELQEELNDVAFQKKISENNASNGGAEEQEQKQKEPLYEFAHAEIDHHKIEQLLCAMLNSVPRVSHKVAILGTYHNVSTGSAITQWALDNVAELDKNLEKAEKFGQDLIKNEFIRIVGSMGKSFINSSQFYYQWKPKAFEIAKVSPGVENEASGNNNNKSFSSFGQFNLDDMKDAIGVGGVDYKDISQYPKLVKDVELLNNQYYEKVAELDVTRCRFEELVMDHLTFMQKCELDRLRAIKKVTFDFIASFKYKHNHLQTVFRDLDLIEETINPINDLKFLVENYATGHFRPQVTLYDNYYESNIKQTFGVDLNVKSRLDKKVVPILIQCILSHLDNIYPDLKDDEERINIWTQPIHLSEVHKLRLLLNGVDDPVQINKILMQTPPIVVTNVLKLYFMELPDSIIPSNFYDVIKLVYINNQDDSQRDSRINGLQNVLAETFKSNLATLDALLTHLKRLIQIIGSKDKTAAKNLQGGLCNEFGKLVIRPRPATDLFPDSNHRQNMNDKHAVMIIQDLFRYKDQIFNELKRKSSKAKSNGSSSSSSSSSSILHRASSGSSSASASVSREASATSSRQRTATGDLASTTSVHAHQPLTPGENLAAKSKSRLESRLKNAVKQRDLASKPLESKDDGDVDHNNNNNDNDDVEKKPRKEEEEEEEQKQEVKKKKEDNKKDKPLPDPTYVEAPSTPPQPVSSMSTPSKSPISLKRSTSPKKKRLSSMLLDEMGN</sequence>
<dbReference type="GeneID" id="5232859"/>
<evidence type="ECO:0000259" key="4">
    <source>
        <dbReference type="PROSITE" id="PS50238"/>
    </source>
</evidence>
<dbReference type="GO" id="GO:0007010">
    <property type="term" value="P:cytoskeleton organization"/>
    <property type="evidence" value="ECO:0007669"/>
    <property type="project" value="TreeGrafter"/>
</dbReference>
<evidence type="ECO:0000313" key="6">
    <source>
        <dbReference type="EMBL" id="EDK44979.1"/>
    </source>
</evidence>
<dbReference type="PANTHER" id="PTHR23065">
    <property type="entry name" value="PROLINE-SERINE-THREONINE PHOSPHATASE INTERACTING PROTEIN 1"/>
    <property type="match status" value="1"/>
</dbReference>